<dbReference type="Proteomes" id="UP000000442">
    <property type="component" value="Chromosome"/>
</dbReference>
<dbReference type="EMBL" id="CP001087">
    <property type="protein sequence ID" value="ACN15265.1"/>
    <property type="molecule type" value="Genomic_DNA"/>
</dbReference>
<keyword evidence="3" id="KW-1185">Reference proteome</keyword>
<evidence type="ECO:0000313" key="3">
    <source>
        <dbReference type="Proteomes" id="UP000000442"/>
    </source>
</evidence>
<dbReference type="RefSeq" id="WP_015904035.1">
    <property type="nucleotide sequence ID" value="NC_012108.1"/>
</dbReference>
<evidence type="ECO:0000313" key="2">
    <source>
        <dbReference type="EMBL" id="ACN15265.1"/>
    </source>
</evidence>
<organism evidence="2 3">
    <name type="scientific">Desulforapulum autotrophicum (strain ATCC 43914 / DSM 3382 / VKM B-1955 / HRM2)</name>
    <name type="common">Desulfobacterium autotrophicum</name>
    <dbReference type="NCBI Taxonomy" id="177437"/>
    <lineage>
        <taxon>Bacteria</taxon>
        <taxon>Pseudomonadati</taxon>
        <taxon>Thermodesulfobacteriota</taxon>
        <taxon>Desulfobacteria</taxon>
        <taxon>Desulfobacterales</taxon>
        <taxon>Desulfobacteraceae</taxon>
        <taxon>Desulforapulum</taxon>
    </lineage>
</organism>
<dbReference type="HOGENOM" id="CLU_1501208_0_0_7"/>
<protein>
    <recommendedName>
        <fullName evidence="4">Recombinase domain-containing protein</fullName>
    </recommendedName>
</protein>
<dbReference type="AlphaFoldDB" id="C0QDK1"/>
<dbReference type="OrthoDB" id="5419902at2"/>
<feature type="compositionally biased region" description="Basic and acidic residues" evidence="1">
    <location>
        <begin position="23"/>
        <end position="45"/>
    </location>
</feature>
<evidence type="ECO:0000256" key="1">
    <source>
        <dbReference type="SAM" id="MobiDB-lite"/>
    </source>
</evidence>
<sequence length="191" mass="21616">MSDFLKNLRSTHRGAPPRPSGPTRKEIGDRYGLGSERRKMTDRRGPFPPQSQYKETDETTEYLPIIKESIATMAASLERMAENQESLIQAQIKQHESVGTFFENLNQILMDRVVPTLDAASQSKPIQKGTTSYASGTHHTKDEVIEIIRDMRKKRSTFAEIAQALMDKGIPTFSGRGDWHAQTIHRLCKES</sequence>
<proteinExistence type="predicted"/>
<name>C0QDK1_DESAH</name>
<accession>C0QDK1</accession>
<reference evidence="2 3" key="1">
    <citation type="journal article" date="2009" name="Environ. Microbiol.">
        <title>Genome sequence of Desulfobacterium autotrophicum HRM2, a marine sulfate reducer oxidizing organic carbon completely to carbon dioxide.</title>
        <authorList>
            <person name="Strittmatter A.W."/>
            <person name="Liesegang H."/>
            <person name="Rabus R."/>
            <person name="Decker I."/>
            <person name="Amann J."/>
            <person name="Andres S."/>
            <person name="Henne A."/>
            <person name="Fricke W.F."/>
            <person name="Martinez-Arias R."/>
            <person name="Bartels D."/>
            <person name="Goesmann A."/>
            <person name="Krause L."/>
            <person name="Puehler A."/>
            <person name="Klenk H.P."/>
            <person name="Richter M."/>
            <person name="Schuler M."/>
            <person name="Gloeckner F.O."/>
            <person name="Meyerdierks A."/>
            <person name="Gottschalk G."/>
            <person name="Amann R."/>
        </authorList>
    </citation>
    <scope>NUCLEOTIDE SEQUENCE [LARGE SCALE GENOMIC DNA]</scope>
    <source>
        <strain evidence="3">ATCC 43914 / DSM 3382 / HRM2</strain>
    </source>
</reference>
<dbReference type="eggNOG" id="ENOG5032U1F">
    <property type="taxonomic scope" value="Bacteria"/>
</dbReference>
<gene>
    <name evidence="2" type="ordered locus">HRM2_21670</name>
</gene>
<feature type="region of interest" description="Disordered" evidence="1">
    <location>
        <begin position="1"/>
        <end position="60"/>
    </location>
</feature>
<evidence type="ECO:0008006" key="4">
    <source>
        <dbReference type="Google" id="ProtNLM"/>
    </source>
</evidence>
<dbReference type="KEGG" id="dat:HRM2_21670"/>